<sequence>MAMRLDHFTVKREKAEPTIALINIVFLMLIFFLVAAQIAPPLDGDIKLVSTQDLESRDPPDALVVLPDGLMTYRGASITPSQYFTIQQESHDGNLETIRLVPDRALSAVKLIDIGNELKTLGAKKILVVTERGIYE</sequence>
<evidence type="ECO:0000313" key="10">
    <source>
        <dbReference type="Proteomes" id="UP001477870"/>
    </source>
</evidence>
<dbReference type="EMBL" id="JBBMQO010000001">
    <property type="protein sequence ID" value="MEM5500199.1"/>
    <property type="molecule type" value="Genomic_DNA"/>
</dbReference>
<comment type="caution">
    <text evidence="9">The sequence shown here is derived from an EMBL/GenBank/DDBJ whole genome shotgun (WGS) entry which is preliminary data.</text>
</comment>
<gene>
    <name evidence="9" type="ORF">WNY59_01210</name>
</gene>
<evidence type="ECO:0000256" key="3">
    <source>
        <dbReference type="ARBA" id="ARBA00022475"/>
    </source>
</evidence>
<name>A0ABU9T249_9HYPH</name>
<evidence type="ECO:0000256" key="1">
    <source>
        <dbReference type="ARBA" id="ARBA00004162"/>
    </source>
</evidence>
<accession>A0ABU9T249</accession>
<keyword evidence="10" id="KW-1185">Reference proteome</keyword>
<keyword evidence="6 8" id="KW-0472">Membrane</keyword>
<evidence type="ECO:0000256" key="6">
    <source>
        <dbReference type="ARBA" id="ARBA00023136"/>
    </source>
</evidence>
<dbReference type="Pfam" id="PF02472">
    <property type="entry name" value="ExbD"/>
    <property type="match status" value="1"/>
</dbReference>
<keyword evidence="7" id="KW-0813">Transport</keyword>
<organism evidence="9 10">
    <name type="scientific">Ahrensia kielensis</name>
    <dbReference type="NCBI Taxonomy" id="76980"/>
    <lineage>
        <taxon>Bacteria</taxon>
        <taxon>Pseudomonadati</taxon>
        <taxon>Pseudomonadota</taxon>
        <taxon>Alphaproteobacteria</taxon>
        <taxon>Hyphomicrobiales</taxon>
        <taxon>Ahrensiaceae</taxon>
        <taxon>Ahrensia</taxon>
    </lineage>
</organism>
<keyword evidence="7" id="KW-0653">Protein transport</keyword>
<dbReference type="RefSeq" id="WP_342846230.1">
    <property type="nucleotide sequence ID" value="NZ_JBBMQO010000001.1"/>
</dbReference>
<reference evidence="9 10" key="1">
    <citation type="submission" date="2024-03" db="EMBL/GenBank/DDBJ databases">
        <title>Community enrichment and isolation of bacterial strains for fucoidan degradation.</title>
        <authorList>
            <person name="Sichert A."/>
        </authorList>
    </citation>
    <scope>NUCLEOTIDE SEQUENCE [LARGE SCALE GENOMIC DNA]</scope>
    <source>
        <strain evidence="9 10">AS62</strain>
    </source>
</reference>
<keyword evidence="4 7" id="KW-0812">Transmembrane</keyword>
<keyword evidence="3" id="KW-1003">Cell membrane</keyword>
<evidence type="ECO:0000256" key="5">
    <source>
        <dbReference type="ARBA" id="ARBA00022989"/>
    </source>
</evidence>
<feature type="transmembrane region" description="Helical" evidence="8">
    <location>
        <begin position="20"/>
        <end position="39"/>
    </location>
</feature>
<dbReference type="InterPro" id="IPR003400">
    <property type="entry name" value="ExbD"/>
</dbReference>
<dbReference type="Proteomes" id="UP001477870">
    <property type="component" value="Unassembled WGS sequence"/>
</dbReference>
<comment type="subcellular location">
    <subcellularLocation>
        <location evidence="1">Cell membrane</location>
        <topology evidence="1">Single-pass membrane protein</topology>
    </subcellularLocation>
    <subcellularLocation>
        <location evidence="7">Cell membrane</location>
        <topology evidence="7">Single-pass type II membrane protein</topology>
    </subcellularLocation>
</comment>
<evidence type="ECO:0000256" key="2">
    <source>
        <dbReference type="ARBA" id="ARBA00005811"/>
    </source>
</evidence>
<evidence type="ECO:0000256" key="4">
    <source>
        <dbReference type="ARBA" id="ARBA00022692"/>
    </source>
</evidence>
<comment type="similarity">
    <text evidence="2 7">Belongs to the ExbD/TolR family.</text>
</comment>
<evidence type="ECO:0000256" key="7">
    <source>
        <dbReference type="RuleBase" id="RU003879"/>
    </source>
</evidence>
<evidence type="ECO:0000313" key="9">
    <source>
        <dbReference type="EMBL" id="MEM5500199.1"/>
    </source>
</evidence>
<evidence type="ECO:0000256" key="8">
    <source>
        <dbReference type="SAM" id="Phobius"/>
    </source>
</evidence>
<proteinExistence type="inferred from homology"/>
<protein>
    <submittedName>
        <fullName evidence="9">Biopolymer transporter ExbD</fullName>
    </submittedName>
</protein>
<keyword evidence="5 8" id="KW-1133">Transmembrane helix</keyword>